<name>A0A517SGY0_9PLAN</name>
<comment type="similarity">
    <text evidence="2">Belongs to the bacterial ribosomal protein bL31 family. Type A subfamily.</text>
</comment>
<evidence type="ECO:0000256" key="1">
    <source>
        <dbReference type="ARBA" id="ARBA00008196"/>
    </source>
</evidence>
<sequence>MQDGIHPDYHAVVFHDIGADFKFLSKSTMKSKETIKWEDGNTYPLITVDISAASHPFFTGKMKLLDAAGRVEKFQKKYKWAKKEESTEAAQ</sequence>
<dbReference type="Gene3D" id="4.10.830.30">
    <property type="entry name" value="Ribosomal protein L31"/>
    <property type="match status" value="1"/>
</dbReference>
<dbReference type="NCBIfam" id="NF002462">
    <property type="entry name" value="PRK01678.1"/>
    <property type="match status" value="1"/>
</dbReference>
<keyword evidence="4 6" id="KW-0689">Ribosomal protein</keyword>
<gene>
    <name evidence="6 7" type="primary">rpmE2</name>
    <name evidence="7" type="ORF">Pan44_34000</name>
</gene>
<dbReference type="KEGG" id="ccos:Pan44_34000"/>
<dbReference type="Proteomes" id="UP000315700">
    <property type="component" value="Chromosome"/>
</dbReference>
<evidence type="ECO:0000313" key="7">
    <source>
        <dbReference type="EMBL" id="QDT55357.1"/>
    </source>
</evidence>
<dbReference type="InterPro" id="IPR027493">
    <property type="entry name" value="Ribosomal_bL31_B"/>
</dbReference>
<dbReference type="GO" id="GO:1990904">
    <property type="term" value="C:ribonucleoprotein complex"/>
    <property type="evidence" value="ECO:0007669"/>
    <property type="project" value="UniProtKB-KW"/>
</dbReference>
<dbReference type="InParanoid" id="A0A517SGY0"/>
<proteinExistence type="inferred from homology"/>
<evidence type="ECO:0000256" key="3">
    <source>
        <dbReference type="ARBA" id="ARBA00011838"/>
    </source>
</evidence>
<dbReference type="GO" id="GO:0005840">
    <property type="term" value="C:ribosome"/>
    <property type="evidence" value="ECO:0007669"/>
    <property type="project" value="UniProtKB-KW"/>
</dbReference>
<dbReference type="PRINTS" id="PR01249">
    <property type="entry name" value="RIBOSOMALL31"/>
</dbReference>
<evidence type="ECO:0000313" key="8">
    <source>
        <dbReference type="Proteomes" id="UP000315700"/>
    </source>
</evidence>
<dbReference type="InterPro" id="IPR034704">
    <property type="entry name" value="Ribosomal_bL28/bL31-like_sf"/>
</dbReference>
<dbReference type="RefSeq" id="WP_145031118.1">
    <property type="nucleotide sequence ID" value="NZ_CP036271.1"/>
</dbReference>
<dbReference type="GO" id="GO:0003735">
    <property type="term" value="F:structural constituent of ribosome"/>
    <property type="evidence" value="ECO:0007669"/>
    <property type="project" value="InterPro"/>
</dbReference>
<dbReference type="HAMAP" id="MF_00502">
    <property type="entry name" value="Ribosomal_bL31_2"/>
    <property type="match status" value="1"/>
</dbReference>
<dbReference type="AlphaFoldDB" id="A0A517SGY0"/>
<dbReference type="PANTHER" id="PTHR33280">
    <property type="entry name" value="50S RIBOSOMAL PROTEIN L31, CHLOROPLASTIC"/>
    <property type="match status" value="1"/>
</dbReference>
<accession>A0A517SGY0</accession>
<dbReference type="OrthoDB" id="9803251at2"/>
<evidence type="ECO:0000256" key="5">
    <source>
        <dbReference type="ARBA" id="ARBA00023274"/>
    </source>
</evidence>
<organism evidence="7 8">
    <name type="scientific">Caulifigura coniformis</name>
    <dbReference type="NCBI Taxonomy" id="2527983"/>
    <lineage>
        <taxon>Bacteria</taxon>
        <taxon>Pseudomonadati</taxon>
        <taxon>Planctomycetota</taxon>
        <taxon>Planctomycetia</taxon>
        <taxon>Planctomycetales</taxon>
        <taxon>Planctomycetaceae</taxon>
        <taxon>Caulifigura</taxon>
    </lineage>
</organism>
<dbReference type="InterPro" id="IPR002150">
    <property type="entry name" value="Ribosomal_bL31"/>
</dbReference>
<dbReference type="PANTHER" id="PTHR33280:SF6">
    <property type="entry name" value="LARGE RIBOSOMAL SUBUNIT PROTEIN BL31A"/>
    <property type="match status" value="1"/>
</dbReference>
<protein>
    <recommendedName>
        <fullName evidence="6">Large ribosomal subunit protein bL31B</fullName>
    </recommendedName>
</protein>
<comment type="subunit">
    <text evidence="3 6">Part of the 50S ribosomal subunit.</text>
</comment>
<keyword evidence="5 6" id="KW-0687">Ribonucleoprotein</keyword>
<evidence type="ECO:0000256" key="2">
    <source>
        <dbReference type="ARBA" id="ARBA00009296"/>
    </source>
</evidence>
<dbReference type="EMBL" id="CP036271">
    <property type="protein sequence ID" value="QDT55357.1"/>
    <property type="molecule type" value="Genomic_DNA"/>
</dbReference>
<dbReference type="Pfam" id="PF01197">
    <property type="entry name" value="Ribosomal_L31"/>
    <property type="match status" value="1"/>
</dbReference>
<reference evidence="7 8" key="1">
    <citation type="submission" date="2019-02" db="EMBL/GenBank/DDBJ databases">
        <title>Deep-cultivation of Planctomycetes and their phenomic and genomic characterization uncovers novel biology.</title>
        <authorList>
            <person name="Wiegand S."/>
            <person name="Jogler M."/>
            <person name="Boedeker C."/>
            <person name="Pinto D."/>
            <person name="Vollmers J."/>
            <person name="Rivas-Marin E."/>
            <person name="Kohn T."/>
            <person name="Peeters S.H."/>
            <person name="Heuer A."/>
            <person name="Rast P."/>
            <person name="Oberbeckmann S."/>
            <person name="Bunk B."/>
            <person name="Jeske O."/>
            <person name="Meyerdierks A."/>
            <person name="Storesund J.E."/>
            <person name="Kallscheuer N."/>
            <person name="Luecker S."/>
            <person name="Lage O.M."/>
            <person name="Pohl T."/>
            <person name="Merkel B.J."/>
            <person name="Hornburger P."/>
            <person name="Mueller R.-W."/>
            <person name="Bruemmer F."/>
            <person name="Labrenz M."/>
            <person name="Spormann A.M."/>
            <person name="Op den Camp H."/>
            <person name="Overmann J."/>
            <person name="Amann R."/>
            <person name="Jetten M.S.M."/>
            <person name="Mascher T."/>
            <person name="Medema M.H."/>
            <person name="Devos D.P."/>
            <person name="Kaster A.-K."/>
            <person name="Ovreas L."/>
            <person name="Rohde M."/>
            <person name="Galperin M.Y."/>
            <person name="Jogler C."/>
        </authorList>
    </citation>
    <scope>NUCLEOTIDE SEQUENCE [LARGE SCALE GENOMIC DNA]</scope>
    <source>
        <strain evidence="7 8">Pan44</strain>
    </source>
</reference>
<dbReference type="SUPFAM" id="SSF143800">
    <property type="entry name" value="L28p-like"/>
    <property type="match status" value="1"/>
</dbReference>
<dbReference type="FunCoup" id="A0A517SGY0">
    <property type="interactions" value="88"/>
</dbReference>
<dbReference type="GO" id="GO:0006412">
    <property type="term" value="P:translation"/>
    <property type="evidence" value="ECO:0007669"/>
    <property type="project" value="UniProtKB-UniRule"/>
</dbReference>
<evidence type="ECO:0000256" key="4">
    <source>
        <dbReference type="ARBA" id="ARBA00022980"/>
    </source>
</evidence>
<evidence type="ECO:0000256" key="6">
    <source>
        <dbReference type="HAMAP-Rule" id="MF_00502"/>
    </source>
</evidence>
<dbReference type="NCBIfam" id="TIGR00105">
    <property type="entry name" value="L31"/>
    <property type="match status" value="1"/>
</dbReference>
<keyword evidence="8" id="KW-1185">Reference proteome</keyword>
<comment type="similarity">
    <text evidence="1 6">Belongs to the bacterial ribosomal protein bL31 family. Type B subfamily.</text>
</comment>
<dbReference type="PROSITE" id="PS01143">
    <property type="entry name" value="RIBOSOMAL_L31"/>
    <property type="match status" value="1"/>
</dbReference>
<dbReference type="InterPro" id="IPR042105">
    <property type="entry name" value="Ribosomal_bL31_sf"/>
</dbReference>